<evidence type="ECO:0000313" key="4">
    <source>
        <dbReference type="Proteomes" id="UP000199103"/>
    </source>
</evidence>
<evidence type="ECO:0000256" key="2">
    <source>
        <dbReference type="SAM" id="Phobius"/>
    </source>
</evidence>
<keyword evidence="2" id="KW-0812">Transmembrane</keyword>
<evidence type="ECO:0000256" key="1">
    <source>
        <dbReference type="SAM" id="MobiDB-lite"/>
    </source>
</evidence>
<evidence type="ECO:0000313" key="3">
    <source>
        <dbReference type="EMBL" id="SDS73085.1"/>
    </source>
</evidence>
<feature type="transmembrane region" description="Helical" evidence="2">
    <location>
        <begin position="115"/>
        <end position="135"/>
    </location>
</feature>
<organism evidence="3 4">
    <name type="scientific">Microlunatus soli</name>
    <dbReference type="NCBI Taxonomy" id="630515"/>
    <lineage>
        <taxon>Bacteria</taxon>
        <taxon>Bacillati</taxon>
        <taxon>Actinomycetota</taxon>
        <taxon>Actinomycetes</taxon>
        <taxon>Propionibacteriales</taxon>
        <taxon>Propionibacteriaceae</taxon>
        <taxon>Microlunatus</taxon>
    </lineage>
</organism>
<dbReference type="EMBL" id="LT629772">
    <property type="protein sequence ID" value="SDS73085.1"/>
    <property type="molecule type" value="Genomic_DNA"/>
</dbReference>
<name>A0A1H1UKT7_9ACTN</name>
<protein>
    <submittedName>
        <fullName evidence="3">Uncharacterized protein</fullName>
    </submittedName>
</protein>
<feature type="compositionally biased region" description="Low complexity" evidence="1">
    <location>
        <begin position="11"/>
        <end position="42"/>
    </location>
</feature>
<accession>A0A1H1UKT7</accession>
<dbReference type="STRING" id="630515.SAMN04489812_2833"/>
<keyword evidence="4" id="KW-1185">Reference proteome</keyword>
<feature type="compositionally biased region" description="Gly residues" evidence="1">
    <location>
        <begin position="1"/>
        <end position="10"/>
    </location>
</feature>
<gene>
    <name evidence="3" type="ORF">SAMN04489812_2833</name>
</gene>
<feature type="region of interest" description="Disordered" evidence="1">
    <location>
        <begin position="1"/>
        <end position="53"/>
    </location>
</feature>
<keyword evidence="2" id="KW-1133">Transmembrane helix</keyword>
<proteinExistence type="predicted"/>
<dbReference type="AlphaFoldDB" id="A0A1H1UKT7"/>
<reference evidence="3 4" key="1">
    <citation type="submission" date="2016-10" db="EMBL/GenBank/DDBJ databases">
        <authorList>
            <person name="de Groot N.N."/>
        </authorList>
    </citation>
    <scope>NUCLEOTIDE SEQUENCE [LARGE SCALE GENOMIC DNA]</scope>
    <source>
        <strain evidence="3 4">DSM 21800</strain>
    </source>
</reference>
<dbReference type="Proteomes" id="UP000199103">
    <property type="component" value="Chromosome I"/>
</dbReference>
<sequence>MPDSDLGGGAPTNETTSETTGGATGDTTGNTTGLTVPDTTLSPGVLAEPESTDLPLLRAPDRCTRLLPLATPQIGGFRLKLITPGQRENCQHLTTMGSMSQARVWNPPARRAVRWTLWLAAGITFGILAGFAAGLSQPRREPGVGGFGDAGRRDDRAKDPRR</sequence>
<feature type="compositionally biased region" description="Basic and acidic residues" evidence="1">
    <location>
        <begin position="150"/>
        <end position="162"/>
    </location>
</feature>
<keyword evidence="2" id="KW-0472">Membrane</keyword>
<feature type="region of interest" description="Disordered" evidence="1">
    <location>
        <begin position="136"/>
        <end position="162"/>
    </location>
</feature>